<dbReference type="InterPro" id="IPR023485">
    <property type="entry name" value="Ptyr_pPase"/>
</dbReference>
<keyword evidence="1" id="KW-0059">Arsenical resistance</keyword>
<evidence type="ECO:0000259" key="2">
    <source>
        <dbReference type="SMART" id="SM00226"/>
    </source>
</evidence>
<protein>
    <submittedName>
        <fullName evidence="3">Arsenate reductase ArsC</fullName>
    </submittedName>
</protein>
<name>A0ABS5IH46_9PROT</name>
<gene>
    <name evidence="3" type="ORF">KEC16_17830</name>
</gene>
<dbReference type="EMBL" id="JAGTUF010000026">
    <property type="protein sequence ID" value="MBR9973591.1"/>
    <property type="molecule type" value="Genomic_DNA"/>
</dbReference>
<reference evidence="3 4" key="1">
    <citation type="submission" date="2021-04" db="EMBL/GenBank/DDBJ databases">
        <title>Magnetospirillum sulfuroxidans sp. nov., a facultative chemolithoautotrophic sulfur-oxidizing alphaproteobacterium isolated from freshwater sediment and proposals for Paramagetospirillum gen. nov., and Magnetospirillaceae fam. nov.</title>
        <authorList>
            <person name="Koziaeva V."/>
            <person name="Geelhoed J.S."/>
            <person name="Sorokin D.Y."/>
            <person name="Grouzdev D.S."/>
        </authorList>
    </citation>
    <scope>NUCLEOTIDE SEQUENCE [LARGE SCALE GENOMIC DNA]</scope>
    <source>
        <strain evidence="3 4">J10</strain>
    </source>
</reference>
<accession>A0ABS5IH46</accession>
<evidence type="ECO:0000313" key="3">
    <source>
        <dbReference type="EMBL" id="MBR9973591.1"/>
    </source>
</evidence>
<evidence type="ECO:0000256" key="1">
    <source>
        <dbReference type="ARBA" id="ARBA00022849"/>
    </source>
</evidence>
<dbReference type="SMART" id="SM00226">
    <property type="entry name" value="LMWPc"/>
    <property type="match status" value="1"/>
</dbReference>
<dbReference type="Gene3D" id="3.40.50.2300">
    <property type="match status" value="1"/>
</dbReference>
<proteinExistence type="predicted"/>
<organism evidence="3 4">
    <name type="scientific">Magnetospirillum sulfuroxidans</name>
    <dbReference type="NCBI Taxonomy" id="611300"/>
    <lineage>
        <taxon>Bacteria</taxon>
        <taxon>Pseudomonadati</taxon>
        <taxon>Pseudomonadota</taxon>
        <taxon>Alphaproteobacteria</taxon>
        <taxon>Rhodospirillales</taxon>
        <taxon>Rhodospirillaceae</taxon>
        <taxon>Magnetospirillum</taxon>
    </lineage>
</organism>
<feature type="domain" description="Phosphotyrosine protein phosphatase I" evidence="2">
    <location>
        <begin position="6"/>
        <end position="143"/>
    </location>
</feature>
<dbReference type="CDD" id="cd16345">
    <property type="entry name" value="LMWP_ArsC"/>
    <property type="match status" value="1"/>
</dbReference>
<dbReference type="Pfam" id="PF01451">
    <property type="entry name" value="LMWPc"/>
    <property type="match status" value="1"/>
</dbReference>
<dbReference type="Proteomes" id="UP000680714">
    <property type="component" value="Unassembled WGS sequence"/>
</dbReference>
<dbReference type="InterPro" id="IPR036196">
    <property type="entry name" value="Ptyr_pPase_sf"/>
</dbReference>
<dbReference type="RefSeq" id="WP_211551470.1">
    <property type="nucleotide sequence ID" value="NZ_JAGTUF010000026.1"/>
</dbReference>
<dbReference type="SUPFAM" id="SSF52788">
    <property type="entry name" value="Phosphotyrosine protein phosphatases I"/>
    <property type="match status" value="1"/>
</dbReference>
<comment type="caution">
    <text evidence="3">The sequence shown here is derived from an EMBL/GenBank/DDBJ whole genome shotgun (WGS) entry which is preliminary data.</text>
</comment>
<evidence type="ECO:0000313" key="4">
    <source>
        <dbReference type="Proteomes" id="UP000680714"/>
    </source>
</evidence>
<dbReference type="PANTHER" id="PTHR43428:SF1">
    <property type="entry name" value="ARSENATE REDUCTASE"/>
    <property type="match status" value="1"/>
</dbReference>
<keyword evidence="4" id="KW-1185">Reference proteome</keyword>
<dbReference type="PANTHER" id="PTHR43428">
    <property type="entry name" value="ARSENATE REDUCTASE"/>
    <property type="match status" value="1"/>
</dbReference>
<sequence>MLDNPFNVLFICRHNTARSQMAEALLSSISRRRFIAYSAGIEPRAEIHPLTLETIRNAGLRTDGLTPKGTEMFRGPEAPALDFAFTLCDGNESCPSALAGAPMLAHWPFPDPLEAEGTHAEKAAVFAEVFRMIRRRLELFVELPMERLDRLTLQRHVDGIGQSPSGV</sequence>